<dbReference type="RefSeq" id="WP_140961548.1">
    <property type="nucleotide sequence ID" value="NZ_VEVQ02000004.1"/>
</dbReference>
<name>A0ABX0IQD6_9FLAO</name>
<dbReference type="InterPro" id="IPR036390">
    <property type="entry name" value="WH_DNA-bd_sf"/>
</dbReference>
<proteinExistence type="predicted"/>
<dbReference type="PANTHER" id="PTHR33202">
    <property type="entry name" value="ZINC UPTAKE REGULATION PROTEIN"/>
    <property type="match status" value="1"/>
</dbReference>
<dbReference type="Proteomes" id="UP000817854">
    <property type="component" value="Unassembled WGS sequence"/>
</dbReference>
<keyword evidence="2" id="KW-1185">Reference proteome</keyword>
<dbReference type="PANTHER" id="PTHR33202:SF22">
    <property type="entry name" value="HYDROGEN PEROXIDE SENSITIVE REPRESSOR"/>
    <property type="match status" value="1"/>
</dbReference>
<protein>
    <submittedName>
        <fullName evidence="1">Transcriptional repressor</fullName>
    </submittedName>
</protein>
<evidence type="ECO:0000313" key="1">
    <source>
        <dbReference type="EMBL" id="NHN25411.1"/>
    </source>
</evidence>
<dbReference type="Pfam" id="PF01475">
    <property type="entry name" value="FUR"/>
    <property type="match status" value="1"/>
</dbReference>
<evidence type="ECO:0000313" key="2">
    <source>
        <dbReference type="Proteomes" id="UP000817854"/>
    </source>
</evidence>
<comment type="caution">
    <text evidence="1">The sequence shown here is derived from an EMBL/GenBank/DDBJ whole genome shotgun (WGS) entry which is preliminary data.</text>
</comment>
<sequence>MNRRKTKSKRDVLEALKSKGSAMSHEMLEAVVEDYNRATIYRILNRFREEGIVHRIVGVNGKQYFAICTNCEKENHNHNHIHFQCNTCEKVECLNEELQINLPKGYVLEGFNGLVSGLCSNCS</sequence>
<accession>A0ABX0IQD6</accession>
<dbReference type="InterPro" id="IPR002481">
    <property type="entry name" value="FUR"/>
</dbReference>
<dbReference type="Gene3D" id="1.10.10.10">
    <property type="entry name" value="Winged helix-like DNA-binding domain superfamily/Winged helix DNA-binding domain"/>
    <property type="match status" value="1"/>
</dbReference>
<dbReference type="SUPFAM" id="SSF46785">
    <property type="entry name" value="Winged helix' DNA-binding domain"/>
    <property type="match status" value="1"/>
</dbReference>
<dbReference type="EMBL" id="VEVQ02000004">
    <property type="protein sequence ID" value="NHN25411.1"/>
    <property type="molecule type" value="Genomic_DNA"/>
</dbReference>
<reference evidence="1" key="2">
    <citation type="submission" date="2020-02" db="EMBL/GenBank/DDBJ databases">
        <title>Flavobacterium profundi sp. nov., isolated from a deep-sea seamount.</title>
        <authorList>
            <person name="Zhang D.-C."/>
        </authorList>
    </citation>
    <scope>NUCLEOTIDE SEQUENCE</scope>
    <source>
        <strain evidence="1">EC11</strain>
    </source>
</reference>
<dbReference type="InterPro" id="IPR036388">
    <property type="entry name" value="WH-like_DNA-bd_sf"/>
</dbReference>
<reference evidence="1" key="1">
    <citation type="submission" date="2019-05" db="EMBL/GenBank/DDBJ databases">
        <authorList>
            <person name="Lianzixin W."/>
        </authorList>
    </citation>
    <scope>NUCLEOTIDE SEQUENCE</scope>
    <source>
        <strain evidence="1">EC11</strain>
    </source>
</reference>
<organism evidence="1 2">
    <name type="scientific">Flavobacterium jejuense</name>
    <dbReference type="NCBI Taxonomy" id="1544455"/>
    <lineage>
        <taxon>Bacteria</taxon>
        <taxon>Pseudomonadati</taxon>
        <taxon>Bacteroidota</taxon>
        <taxon>Flavobacteriia</taxon>
        <taxon>Flavobacteriales</taxon>
        <taxon>Flavobacteriaceae</taxon>
        <taxon>Flavobacterium</taxon>
    </lineage>
</organism>
<gene>
    <name evidence="1" type="ORF">FIA58_006960</name>
</gene>